<reference evidence="1" key="1">
    <citation type="journal article" date="2007" name="Proc. Natl. Acad. Sci. U.S.A.">
        <title>Spliced leader RNA trans-splicing in dinoflagellates.</title>
        <authorList>
            <person name="Zhang H."/>
            <person name="Hou Y."/>
            <person name="Miranda L."/>
            <person name="Campbell D.A."/>
            <person name="Sturm N.R."/>
            <person name="Gaasterland T."/>
            <person name="Lin S."/>
        </authorList>
    </citation>
    <scope>NUCLEOTIDE SEQUENCE</scope>
</reference>
<proteinExistence type="evidence at transcript level"/>
<dbReference type="EMBL" id="DQ864929">
    <property type="protein sequence ID" value="ABI14343.1"/>
    <property type="molecule type" value="mRNA"/>
</dbReference>
<protein>
    <submittedName>
        <fullName evidence="1">Uncharacterized protein</fullName>
    </submittedName>
</protein>
<organism evidence="1">
    <name type="scientific">Pfiesteria piscicida</name>
    <name type="common">Phantom dinoflagellate</name>
    <dbReference type="NCBI Taxonomy" id="71001"/>
    <lineage>
        <taxon>Eukaryota</taxon>
        <taxon>Sar</taxon>
        <taxon>Alveolata</taxon>
        <taxon>Dinophyceae</taxon>
        <taxon>Peridiniales</taxon>
        <taxon>Pfiesteriaceae</taxon>
        <taxon>Pfiesteria</taxon>
    </lineage>
</organism>
<name>A3E3S6_PFIPI</name>
<evidence type="ECO:0000313" key="1">
    <source>
        <dbReference type="EMBL" id="ABI14343.1"/>
    </source>
</evidence>
<dbReference type="AlphaFoldDB" id="A3E3S6"/>
<accession>A3E3S6</accession>
<sequence>MLPFMPRPPPKEYLTAKQRAIARALGFLATVLAIAKLGDRMEFPESPKL</sequence>